<feature type="domain" description="Peptidase M16 N-terminal" evidence="2">
    <location>
        <begin position="20"/>
        <end position="121"/>
    </location>
</feature>
<protein>
    <recommendedName>
        <fullName evidence="2">Peptidase M16 N-terminal domain-containing protein</fullName>
    </recommendedName>
</protein>
<evidence type="ECO:0000313" key="3">
    <source>
        <dbReference type="EMBL" id="VAW23079.1"/>
    </source>
</evidence>
<dbReference type="InterPro" id="IPR050361">
    <property type="entry name" value="MPP/UQCRC_Complex"/>
</dbReference>
<sequence>MINTEFQAYRLNNGIRIIHQQATSNVGHLGVIINAGSRDEEEHEHGIAHFIEHSIFKGTKKRKAFHVLNCIENVGGEINAYTTKEETALFASFLTPYYERASELLSDILFNSVYPEKELSR</sequence>
<proteinExistence type="inferred from homology"/>
<dbReference type="EMBL" id="UOEP01000186">
    <property type="protein sequence ID" value="VAW23079.1"/>
    <property type="molecule type" value="Genomic_DNA"/>
</dbReference>
<dbReference type="PANTHER" id="PTHR11851:SF49">
    <property type="entry name" value="MITOCHONDRIAL-PROCESSING PEPTIDASE SUBUNIT ALPHA"/>
    <property type="match status" value="1"/>
</dbReference>
<dbReference type="InterPro" id="IPR011765">
    <property type="entry name" value="Pept_M16_N"/>
</dbReference>
<dbReference type="GO" id="GO:0046872">
    <property type="term" value="F:metal ion binding"/>
    <property type="evidence" value="ECO:0007669"/>
    <property type="project" value="InterPro"/>
</dbReference>
<comment type="similarity">
    <text evidence="1">Belongs to the peptidase M16 family.</text>
</comment>
<dbReference type="SUPFAM" id="SSF63411">
    <property type="entry name" value="LuxS/MPP-like metallohydrolase"/>
    <property type="match status" value="1"/>
</dbReference>
<gene>
    <name evidence="3" type="ORF">MNBD_BACTEROID01-1193</name>
</gene>
<organism evidence="3">
    <name type="scientific">hydrothermal vent metagenome</name>
    <dbReference type="NCBI Taxonomy" id="652676"/>
    <lineage>
        <taxon>unclassified sequences</taxon>
        <taxon>metagenomes</taxon>
        <taxon>ecological metagenomes</taxon>
    </lineage>
</organism>
<reference evidence="3" key="1">
    <citation type="submission" date="2018-06" db="EMBL/GenBank/DDBJ databases">
        <authorList>
            <person name="Zhirakovskaya E."/>
        </authorList>
    </citation>
    <scope>NUCLEOTIDE SEQUENCE</scope>
</reference>
<name>A0A3B0UF07_9ZZZZ</name>
<accession>A0A3B0UF07</accession>
<dbReference type="AlphaFoldDB" id="A0A3B0UF07"/>
<evidence type="ECO:0000256" key="1">
    <source>
        <dbReference type="ARBA" id="ARBA00007261"/>
    </source>
</evidence>
<dbReference type="PANTHER" id="PTHR11851">
    <property type="entry name" value="METALLOPROTEASE"/>
    <property type="match status" value="1"/>
</dbReference>
<dbReference type="Pfam" id="PF00675">
    <property type="entry name" value="Peptidase_M16"/>
    <property type="match status" value="1"/>
</dbReference>
<feature type="non-terminal residue" evidence="3">
    <location>
        <position position="121"/>
    </location>
</feature>
<evidence type="ECO:0000259" key="2">
    <source>
        <dbReference type="Pfam" id="PF00675"/>
    </source>
</evidence>
<dbReference type="InterPro" id="IPR011249">
    <property type="entry name" value="Metalloenz_LuxS/M16"/>
</dbReference>
<dbReference type="Gene3D" id="3.30.830.10">
    <property type="entry name" value="Metalloenzyme, LuxS/M16 peptidase-like"/>
    <property type="match status" value="1"/>
</dbReference>